<evidence type="ECO:0000256" key="2">
    <source>
        <dbReference type="SAM" id="MobiDB-lite"/>
    </source>
</evidence>
<evidence type="ECO:0000313" key="4">
    <source>
        <dbReference type="Proteomes" id="UP001595923"/>
    </source>
</evidence>
<evidence type="ECO:0000256" key="1">
    <source>
        <dbReference type="SAM" id="Coils"/>
    </source>
</evidence>
<feature type="region of interest" description="Disordered" evidence="2">
    <location>
        <begin position="1"/>
        <end position="144"/>
    </location>
</feature>
<dbReference type="Proteomes" id="UP001595923">
    <property type="component" value="Unassembled WGS sequence"/>
</dbReference>
<feature type="compositionally biased region" description="Low complexity" evidence="2">
    <location>
        <begin position="87"/>
        <end position="97"/>
    </location>
</feature>
<feature type="region of interest" description="Disordered" evidence="2">
    <location>
        <begin position="223"/>
        <end position="252"/>
    </location>
</feature>
<dbReference type="RefSeq" id="WP_378578969.1">
    <property type="nucleotide sequence ID" value="NZ_JBHSFQ010000034.1"/>
</dbReference>
<feature type="compositionally biased region" description="Low complexity" evidence="2">
    <location>
        <begin position="1245"/>
        <end position="1264"/>
    </location>
</feature>
<dbReference type="PANTHER" id="PTHR48125">
    <property type="entry name" value="LP07818P1"/>
    <property type="match status" value="1"/>
</dbReference>
<feature type="coiled-coil region" evidence="1">
    <location>
        <begin position="1168"/>
        <end position="1195"/>
    </location>
</feature>
<feature type="region of interest" description="Disordered" evidence="2">
    <location>
        <begin position="488"/>
        <end position="519"/>
    </location>
</feature>
<proteinExistence type="predicted"/>
<protein>
    <submittedName>
        <fullName evidence="3">SbcC/MukB-like Walker B domain-containing protein</fullName>
    </submittedName>
</protein>
<dbReference type="Pfam" id="PF13558">
    <property type="entry name" value="SbcC_Walker_B"/>
    <property type="match status" value="1"/>
</dbReference>
<feature type="compositionally biased region" description="Gly residues" evidence="2">
    <location>
        <begin position="120"/>
        <end position="134"/>
    </location>
</feature>
<dbReference type="EMBL" id="JBHSFQ010000034">
    <property type="protein sequence ID" value="MFC4565217.1"/>
    <property type="molecule type" value="Genomic_DNA"/>
</dbReference>
<evidence type="ECO:0000313" key="3">
    <source>
        <dbReference type="EMBL" id="MFC4565217.1"/>
    </source>
</evidence>
<feature type="region of interest" description="Disordered" evidence="2">
    <location>
        <begin position="798"/>
        <end position="819"/>
    </location>
</feature>
<feature type="coiled-coil region" evidence="1">
    <location>
        <begin position="975"/>
        <end position="1009"/>
    </location>
</feature>
<dbReference type="PANTHER" id="PTHR48125:SF10">
    <property type="entry name" value="OS12G0136300 PROTEIN"/>
    <property type="match status" value="1"/>
</dbReference>
<feature type="compositionally biased region" description="Basic and acidic residues" evidence="2">
    <location>
        <begin position="488"/>
        <end position="501"/>
    </location>
</feature>
<feature type="region of interest" description="Disordered" evidence="2">
    <location>
        <begin position="916"/>
        <end position="944"/>
    </location>
</feature>
<gene>
    <name evidence="3" type="ORF">ACFO4E_25465</name>
</gene>
<dbReference type="InterPro" id="IPR027417">
    <property type="entry name" value="P-loop_NTPase"/>
</dbReference>
<keyword evidence="1" id="KW-0175">Coiled coil</keyword>
<accession>A0ABV9E2P3</accession>
<comment type="caution">
    <text evidence="3">The sequence shown here is derived from an EMBL/GenBank/DDBJ whole genome shotgun (WGS) entry which is preliminary data.</text>
</comment>
<feature type="compositionally biased region" description="Low complexity" evidence="2">
    <location>
        <begin position="135"/>
        <end position="144"/>
    </location>
</feature>
<feature type="region of interest" description="Disordered" evidence="2">
    <location>
        <begin position="1244"/>
        <end position="1272"/>
    </location>
</feature>
<dbReference type="SUPFAM" id="SSF52540">
    <property type="entry name" value="P-loop containing nucleoside triphosphate hydrolases"/>
    <property type="match status" value="2"/>
</dbReference>
<organism evidence="3 4">
    <name type="scientific">Nocardiopsis mangrovi</name>
    <dbReference type="NCBI Taxonomy" id="1179818"/>
    <lineage>
        <taxon>Bacteria</taxon>
        <taxon>Bacillati</taxon>
        <taxon>Actinomycetota</taxon>
        <taxon>Actinomycetes</taxon>
        <taxon>Streptosporangiales</taxon>
        <taxon>Nocardiopsidaceae</taxon>
        <taxon>Nocardiopsis</taxon>
    </lineage>
</organism>
<sequence>MTDASASERTADSTPPGANDPGAASAAQAGAANSAQAGTGGWVATPPSGARGADLLDDSGSASVDGARSAARRPARAADLLDGPRLGGSPAPATAPSGTPPAPAEEAGAGAPAAAEHVGTPGGSATGAEPGGEDAGAAAPEGGDTAVGLRTRYRLTRAGIQNVWQYDDHVFHFADGRLLLRGRNGAGKSKALEMLLPFLLDGDARRLDTTGTSRTSLRWLLLDGRTPAPGDDTGEDTDPGDAAGRSGDGADDAEPATAILGYLWVEFTRGGADDDTPAGAASDDGARPARITLGAAITASPGTDARSVFFVTGRAIGTDLHLVADDRPMPIDRLRTEVGPENCYDAAVSYRARVMRELFGIDDPVRYRNLIHLLYRLRRPTIGERLEAGELVSVLAEALPPMDDAVLDEMARNISDLEEARARLGSLTSAKEQVASFLTDYRGYLHGRLRTQARVVRDQIDAHRDRDTEVARLREELDRLVGVESGVQEERDRLRRTRDTAASDADTLTAGESAPAPTEYEHQARHAAVAAYIRAAEATWAAADYAIAAEEQAKDGLTGDIAAIERSLTELRRLNGRLAESARAGGVATAAQAQVPHPVPTTLAPRESVTHVDLQGLEQAVERDPVAGVDVVELRARLAELHDLLGRSDAEAAERAAVAAELRERAVARAAAERREASLDSEAEAADAALERAKERERAAIDTVRTASADYAAAVRDWSARLRTAAADHDITDSLAALDDGVELPLTDELRVLDLDVPAGIAERAHGVVDPLLHELRTRRDTAVGEERELAAELGELAERKAAGPAGAPAPPAWAATERDDSAGTPFYRAVDFADGLGAVERAGLEAALEAAGLLSGWITSDGALADAATRDLLLTPGRPARGRSLLEVLTPVDRSESGISTSTVTALLGSIALLPAPGEEEPEPRHRRDSVPPPSSGASLDGRWRMGAASGAHRKAAAEYIGADARTAAADRTLANLDRRIAIAEALLAEAEERRADTERRLDELVAVVRAIPDPTALTRAWAALDNARSWLTESVREHAAARDAAASARATVLELRAGLAEPAVRHDLPTGPDDLAAVLGALERLRVEFAAAYRDLEALAVLLERYQRRVAVWEQARAGRVLAEDVRGAAIDDMITVRREIELTDRARAAAPDQIATAVSEVRGRMEQAAGRLPEVERAAQQARDDRVAAETRLDTAVFERAEQAGRALAAGDALRAMLAADGGGRPDPALLAAAGLTGIGDPGAAPEAPADAADAADQGDPGDPGDDRSLAERVDELDALLRAVEDGLDPDPGPGTELDDSGILRRREELHRMLSAGDAAGAWTELTEPAGVKRLTVHDDDGAHDITAYAERLDQAIAGAEEAALQREEEAFERHLLGELAGHLSHQIDEAKALISTMNDVLGDVTTSQGLGVRLDWRLAPDADEDIRAVVPLLARPAAKRTRVETTRLRDALRRCIEAIRRLDPEATGGAQLRAALDYRSWFAFTVYVTDAAHPGRERRLGHRTALSQGEQRVVAYLVLFAAAAAQFGSLAAHAPDAPRLILLDDAFAKVDEPTHGRLLGLLVELDLDFVLTSERVWGCFTSVPSLHIYECLRDPAVPGIATLHFTWDGNRRRLVGV</sequence>
<name>A0ABV9E2P3_9ACTN</name>
<feature type="compositionally biased region" description="Low complexity" evidence="2">
    <location>
        <begin position="104"/>
        <end position="115"/>
    </location>
</feature>
<reference evidence="4" key="1">
    <citation type="journal article" date="2019" name="Int. J. Syst. Evol. Microbiol.">
        <title>The Global Catalogue of Microorganisms (GCM) 10K type strain sequencing project: providing services to taxonomists for standard genome sequencing and annotation.</title>
        <authorList>
            <consortium name="The Broad Institute Genomics Platform"/>
            <consortium name="The Broad Institute Genome Sequencing Center for Infectious Disease"/>
            <person name="Wu L."/>
            <person name="Ma J."/>
        </authorList>
    </citation>
    <scope>NUCLEOTIDE SEQUENCE [LARGE SCALE GENOMIC DNA]</scope>
    <source>
        <strain evidence="4">XZYJ18</strain>
    </source>
</reference>
<feature type="compositionally biased region" description="Low complexity" evidence="2">
    <location>
        <begin position="16"/>
        <end position="37"/>
    </location>
</feature>
<keyword evidence="4" id="KW-1185">Reference proteome</keyword>